<protein>
    <submittedName>
        <fullName evidence="3">Uncharacterized protein</fullName>
    </submittedName>
</protein>
<accession>A0A5C5ZSX0</accession>
<dbReference type="RefSeq" id="WP_146396665.1">
    <property type="nucleotide sequence ID" value="NZ_SJPQ01000001.1"/>
</dbReference>
<gene>
    <name evidence="3" type="ORF">Mal64_05420</name>
</gene>
<proteinExistence type="predicted"/>
<feature type="transmembrane region" description="Helical" evidence="2">
    <location>
        <begin position="13"/>
        <end position="33"/>
    </location>
</feature>
<reference evidence="3 4" key="1">
    <citation type="submission" date="2019-02" db="EMBL/GenBank/DDBJ databases">
        <title>Deep-cultivation of Planctomycetes and their phenomic and genomic characterization uncovers novel biology.</title>
        <authorList>
            <person name="Wiegand S."/>
            <person name="Jogler M."/>
            <person name="Boedeker C."/>
            <person name="Pinto D."/>
            <person name="Vollmers J."/>
            <person name="Rivas-Marin E."/>
            <person name="Kohn T."/>
            <person name="Peeters S.H."/>
            <person name="Heuer A."/>
            <person name="Rast P."/>
            <person name="Oberbeckmann S."/>
            <person name="Bunk B."/>
            <person name="Jeske O."/>
            <person name="Meyerdierks A."/>
            <person name="Storesund J.E."/>
            <person name="Kallscheuer N."/>
            <person name="Luecker S."/>
            <person name="Lage O.M."/>
            <person name="Pohl T."/>
            <person name="Merkel B.J."/>
            <person name="Hornburger P."/>
            <person name="Mueller R.-W."/>
            <person name="Bruemmer F."/>
            <person name="Labrenz M."/>
            <person name="Spormann A.M."/>
            <person name="Op Den Camp H."/>
            <person name="Overmann J."/>
            <person name="Amann R."/>
            <person name="Jetten M.S.M."/>
            <person name="Mascher T."/>
            <person name="Medema M.H."/>
            <person name="Devos D.P."/>
            <person name="Kaster A.-K."/>
            <person name="Ovreas L."/>
            <person name="Rohde M."/>
            <person name="Galperin M.Y."/>
            <person name="Jogler C."/>
        </authorList>
    </citation>
    <scope>NUCLEOTIDE SEQUENCE [LARGE SCALE GENOMIC DNA]</scope>
    <source>
        <strain evidence="3 4">Mal64</strain>
    </source>
</reference>
<evidence type="ECO:0000313" key="3">
    <source>
        <dbReference type="EMBL" id="TWT90158.1"/>
    </source>
</evidence>
<dbReference type="Proteomes" id="UP000315440">
    <property type="component" value="Unassembled WGS sequence"/>
</dbReference>
<feature type="transmembrane region" description="Helical" evidence="2">
    <location>
        <begin position="125"/>
        <end position="143"/>
    </location>
</feature>
<keyword evidence="4" id="KW-1185">Reference proteome</keyword>
<name>A0A5C5ZSX0_9BACT</name>
<dbReference type="OrthoDB" id="285341at2"/>
<sequence>MEFPIRANNNPKFYRRFLYMGLGALAFMLYCLYDGAISYPSQQVRGEALMELSDGLVSDEDIEKLSAIPEEVHGEAAHYLLLAKLYAKGSNEAFNAAWEAEAEANGWPTEPPAKLRTVNDILQQYLMAILTFIAGAWMLITVWRSNGRWIEATESGVETSWGESMPYDAVTEIVKKQWRDKGIAKVKYQASGRRRTFVVDDYKYDRGATDRILYVIEQRAGQDKISGGPPELDPDAPVAQEAQPEELVQPAEQETSTANDGG</sequence>
<keyword evidence="2" id="KW-0472">Membrane</keyword>
<feature type="region of interest" description="Disordered" evidence="1">
    <location>
        <begin position="222"/>
        <end position="262"/>
    </location>
</feature>
<evidence type="ECO:0000256" key="2">
    <source>
        <dbReference type="SAM" id="Phobius"/>
    </source>
</evidence>
<dbReference type="EMBL" id="SJPQ01000001">
    <property type="protein sequence ID" value="TWT90158.1"/>
    <property type="molecule type" value="Genomic_DNA"/>
</dbReference>
<keyword evidence="2" id="KW-0812">Transmembrane</keyword>
<evidence type="ECO:0000256" key="1">
    <source>
        <dbReference type="SAM" id="MobiDB-lite"/>
    </source>
</evidence>
<dbReference type="AlphaFoldDB" id="A0A5C5ZSX0"/>
<evidence type="ECO:0000313" key="4">
    <source>
        <dbReference type="Proteomes" id="UP000315440"/>
    </source>
</evidence>
<organism evidence="3 4">
    <name type="scientific">Pseudobythopirellula maris</name>
    <dbReference type="NCBI Taxonomy" id="2527991"/>
    <lineage>
        <taxon>Bacteria</taxon>
        <taxon>Pseudomonadati</taxon>
        <taxon>Planctomycetota</taxon>
        <taxon>Planctomycetia</taxon>
        <taxon>Pirellulales</taxon>
        <taxon>Lacipirellulaceae</taxon>
        <taxon>Pseudobythopirellula</taxon>
    </lineage>
</organism>
<feature type="compositionally biased region" description="Polar residues" evidence="1">
    <location>
        <begin position="252"/>
        <end position="262"/>
    </location>
</feature>
<comment type="caution">
    <text evidence="3">The sequence shown here is derived from an EMBL/GenBank/DDBJ whole genome shotgun (WGS) entry which is preliminary data.</text>
</comment>
<keyword evidence="2" id="KW-1133">Transmembrane helix</keyword>